<name>A0A0A8YE23_ARUDO</name>
<accession>A0A0A8YE23</accession>
<reference evidence="1" key="2">
    <citation type="journal article" date="2015" name="Data Brief">
        <title>Shoot transcriptome of the giant reed, Arundo donax.</title>
        <authorList>
            <person name="Barrero R.A."/>
            <person name="Guerrero F.D."/>
            <person name="Moolhuijzen P."/>
            <person name="Goolsby J.A."/>
            <person name="Tidwell J."/>
            <person name="Bellgard S.E."/>
            <person name="Bellgard M.I."/>
        </authorList>
    </citation>
    <scope>NUCLEOTIDE SEQUENCE</scope>
    <source>
        <tissue evidence="1">Shoot tissue taken approximately 20 cm above the soil surface</tissue>
    </source>
</reference>
<evidence type="ECO:0000313" key="1">
    <source>
        <dbReference type="EMBL" id="JAD23858.1"/>
    </source>
</evidence>
<sequence length="11" mass="1259">MRPTRGLDTGR</sequence>
<dbReference type="EMBL" id="GBRH01274037">
    <property type="protein sequence ID" value="JAD23858.1"/>
    <property type="molecule type" value="Transcribed_RNA"/>
</dbReference>
<protein>
    <submittedName>
        <fullName evidence="1">Uncharacterized protein</fullName>
    </submittedName>
</protein>
<proteinExistence type="predicted"/>
<reference evidence="1" key="1">
    <citation type="submission" date="2014-09" db="EMBL/GenBank/DDBJ databases">
        <authorList>
            <person name="Magalhaes I.L.F."/>
            <person name="Oliveira U."/>
            <person name="Santos F.R."/>
            <person name="Vidigal T.H.D.A."/>
            <person name="Brescovit A.D."/>
            <person name="Santos A.J."/>
        </authorList>
    </citation>
    <scope>NUCLEOTIDE SEQUENCE</scope>
    <source>
        <tissue evidence="1">Shoot tissue taken approximately 20 cm above the soil surface</tissue>
    </source>
</reference>
<organism evidence="1">
    <name type="scientific">Arundo donax</name>
    <name type="common">Giant reed</name>
    <name type="synonym">Donax arundinaceus</name>
    <dbReference type="NCBI Taxonomy" id="35708"/>
    <lineage>
        <taxon>Eukaryota</taxon>
        <taxon>Viridiplantae</taxon>
        <taxon>Streptophyta</taxon>
        <taxon>Embryophyta</taxon>
        <taxon>Tracheophyta</taxon>
        <taxon>Spermatophyta</taxon>
        <taxon>Magnoliopsida</taxon>
        <taxon>Liliopsida</taxon>
        <taxon>Poales</taxon>
        <taxon>Poaceae</taxon>
        <taxon>PACMAD clade</taxon>
        <taxon>Arundinoideae</taxon>
        <taxon>Arundineae</taxon>
        <taxon>Arundo</taxon>
    </lineage>
</organism>